<evidence type="ECO:0000313" key="3">
    <source>
        <dbReference type="Proteomes" id="UP000676565"/>
    </source>
</evidence>
<dbReference type="Proteomes" id="UP000676565">
    <property type="component" value="Unassembled WGS sequence"/>
</dbReference>
<keyword evidence="3" id="KW-1185">Reference proteome</keyword>
<reference evidence="2 3" key="1">
    <citation type="submission" date="2021-04" db="EMBL/GenBank/DDBJ databases">
        <authorList>
            <person name="Ivanova A."/>
        </authorList>
    </citation>
    <scope>NUCLEOTIDE SEQUENCE [LARGE SCALE GENOMIC DNA]</scope>
    <source>
        <strain evidence="2 3">G18</strain>
    </source>
</reference>
<organism evidence="2 3">
    <name type="scientific">Gemmata palustris</name>
    <dbReference type="NCBI Taxonomy" id="2822762"/>
    <lineage>
        <taxon>Bacteria</taxon>
        <taxon>Pseudomonadati</taxon>
        <taxon>Planctomycetota</taxon>
        <taxon>Planctomycetia</taxon>
        <taxon>Gemmatales</taxon>
        <taxon>Gemmataceae</taxon>
        <taxon>Gemmata</taxon>
    </lineage>
</organism>
<dbReference type="Pfam" id="PF13857">
    <property type="entry name" value="Ank_5"/>
    <property type="match status" value="1"/>
</dbReference>
<evidence type="ECO:0000313" key="2">
    <source>
        <dbReference type="EMBL" id="MBP3958534.1"/>
    </source>
</evidence>
<keyword evidence="1" id="KW-0040">ANK repeat</keyword>
<proteinExistence type="predicted"/>
<dbReference type="EMBL" id="JAGKQQ010000001">
    <property type="protein sequence ID" value="MBP3958534.1"/>
    <property type="molecule type" value="Genomic_DNA"/>
</dbReference>
<protein>
    <submittedName>
        <fullName evidence="2">Ankyrin repeat domain-containing protein</fullName>
    </submittedName>
</protein>
<dbReference type="InterPro" id="IPR036770">
    <property type="entry name" value="Ankyrin_rpt-contain_sf"/>
</dbReference>
<dbReference type="PROSITE" id="PS50297">
    <property type="entry name" value="ANK_REP_REGION"/>
    <property type="match status" value="1"/>
</dbReference>
<dbReference type="RefSeq" id="WP_210658603.1">
    <property type="nucleotide sequence ID" value="NZ_JAGKQQ010000001.1"/>
</dbReference>
<comment type="caution">
    <text evidence="2">The sequence shown here is derived from an EMBL/GenBank/DDBJ whole genome shotgun (WGS) entry which is preliminary data.</text>
</comment>
<feature type="repeat" description="ANK" evidence="1">
    <location>
        <begin position="4"/>
        <end position="36"/>
    </location>
</feature>
<dbReference type="SUPFAM" id="SSF48403">
    <property type="entry name" value="Ankyrin repeat"/>
    <property type="match status" value="1"/>
</dbReference>
<dbReference type="PROSITE" id="PS50088">
    <property type="entry name" value="ANK_REPEAT"/>
    <property type="match status" value="1"/>
</dbReference>
<gene>
    <name evidence="2" type="ORF">J8F10_25070</name>
</gene>
<dbReference type="InterPro" id="IPR002110">
    <property type="entry name" value="Ankyrin_rpt"/>
</dbReference>
<name>A0ABS5BXV9_9BACT</name>
<dbReference type="Gene3D" id="1.25.40.20">
    <property type="entry name" value="Ankyrin repeat-containing domain"/>
    <property type="match status" value="1"/>
</dbReference>
<accession>A0ABS5BXV9</accession>
<sequence>MPGTFFTPLHTAAKYESPELVALLLAHGAQLGVRAADGRTPLDVAATIEPQWDRASFSDEPGKLTPARVLCIILLHCAGAPAGALPHR</sequence>
<evidence type="ECO:0000256" key="1">
    <source>
        <dbReference type="PROSITE-ProRule" id="PRU00023"/>
    </source>
</evidence>